<reference evidence="5" key="1">
    <citation type="submission" date="2024-07" db="EMBL/GenBank/DDBJ databases">
        <title>Complete genome sequences of cellulolytic bacteria, Kitasatospora sp. CMC57 and Streptomyces sp. CMC78, isolated from Japanese agricultural soil.</title>
        <authorList>
            <person name="Hashimoto T."/>
            <person name="Ito M."/>
            <person name="Iwamoto M."/>
            <person name="Fukahori D."/>
            <person name="Shoda T."/>
            <person name="Sakoda M."/>
            <person name="Morohoshi T."/>
            <person name="Mitsuboshi M."/>
            <person name="Nishizawa T."/>
        </authorList>
    </citation>
    <scope>NUCLEOTIDE SEQUENCE</scope>
    <source>
        <strain evidence="5">CMC57</strain>
    </source>
</reference>
<keyword evidence="3" id="KW-0804">Transcription</keyword>
<dbReference type="InterPro" id="IPR039420">
    <property type="entry name" value="WalR-like"/>
</dbReference>
<dbReference type="Pfam" id="PF00196">
    <property type="entry name" value="GerE"/>
    <property type="match status" value="1"/>
</dbReference>
<dbReference type="AlphaFoldDB" id="A0AB33K277"/>
<name>A0AB33K277_9ACTN</name>
<proteinExistence type="predicted"/>
<dbReference type="SMART" id="SM00421">
    <property type="entry name" value="HTH_LUXR"/>
    <property type="match status" value="1"/>
</dbReference>
<dbReference type="GO" id="GO:0006355">
    <property type="term" value="P:regulation of DNA-templated transcription"/>
    <property type="evidence" value="ECO:0007669"/>
    <property type="project" value="InterPro"/>
</dbReference>
<dbReference type="InterPro" id="IPR036388">
    <property type="entry name" value="WH-like_DNA-bd_sf"/>
</dbReference>
<keyword evidence="2" id="KW-0238">DNA-binding</keyword>
<dbReference type="EMBL" id="AP035881">
    <property type="protein sequence ID" value="BFP49639.1"/>
    <property type="molecule type" value="Genomic_DNA"/>
</dbReference>
<dbReference type="CDD" id="cd06170">
    <property type="entry name" value="LuxR_C_like"/>
    <property type="match status" value="1"/>
</dbReference>
<dbReference type="PANTHER" id="PTHR43214">
    <property type="entry name" value="TWO-COMPONENT RESPONSE REGULATOR"/>
    <property type="match status" value="1"/>
</dbReference>
<dbReference type="InterPro" id="IPR016032">
    <property type="entry name" value="Sig_transdc_resp-reg_C-effctor"/>
</dbReference>
<dbReference type="PROSITE" id="PS50043">
    <property type="entry name" value="HTH_LUXR_2"/>
    <property type="match status" value="1"/>
</dbReference>
<dbReference type="Gene3D" id="1.10.10.10">
    <property type="entry name" value="Winged helix-like DNA-binding domain superfamily/Winged helix DNA-binding domain"/>
    <property type="match status" value="1"/>
</dbReference>
<accession>A0AB33K277</accession>
<dbReference type="SUPFAM" id="SSF46894">
    <property type="entry name" value="C-terminal effector domain of the bipartite response regulators"/>
    <property type="match status" value="1"/>
</dbReference>
<dbReference type="PANTHER" id="PTHR43214:SF24">
    <property type="entry name" value="TRANSCRIPTIONAL REGULATORY PROTEIN NARL-RELATED"/>
    <property type="match status" value="1"/>
</dbReference>
<evidence type="ECO:0000313" key="5">
    <source>
        <dbReference type="EMBL" id="BFP49639.1"/>
    </source>
</evidence>
<evidence type="ECO:0000256" key="2">
    <source>
        <dbReference type="ARBA" id="ARBA00023125"/>
    </source>
</evidence>
<evidence type="ECO:0000256" key="1">
    <source>
        <dbReference type="ARBA" id="ARBA00023015"/>
    </source>
</evidence>
<dbReference type="GO" id="GO:0003677">
    <property type="term" value="F:DNA binding"/>
    <property type="evidence" value="ECO:0007669"/>
    <property type="project" value="UniProtKB-KW"/>
</dbReference>
<protein>
    <recommendedName>
        <fullName evidence="4">HTH luxR-type domain-containing protein</fullName>
    </recommendedName>
</protein>
<evidence type="ECO:0000256" key="3">
    <source>
        <dbReference type="ARBA" id="ARBA00023163"/>
    </source>
</evidence>
<organism evidence="5">
    <name type="scientific">Kitasatospora sp. CMC57</name>
    <dbReference type="NCBI Taxonomy" id="3231513"/>
    <lineage>
        <taxon>Bacteria</taxon>
        <taxon>Bacillati</taxon>
        <taxon>Actinomycetota</taxon>
        <taxon>Actinomycetes</taxon>
        <taxon>Kitasatosporales</taxon>
        <taxon>Streptomycetaceae</taxon>
        <taxon>Kitasatospora</taxon>
    </lineage>
</organism>
<sequence>MVTNSSAGEPARQESAGPLLYRWLRENDSRSPAEAAPALGLDPREAASAWAELRALRLVRPGSAIGETDVVEPETALLGLLGTLRQKRAVLSSHCQELTSIVSATESLLERYRPAAARLTERVEVEVVTGLRNQQRVLRDFADLPRAQSRTLHADTVPSRTMSQSLGSFLTEKGRMVRRGVTVRAIYPQGFNSARWQCKYLAEVRRVGVELRLAPQVPCSLVIGDLDVALLPPRPDQPEDPLIVIRGAALVRTYAALYDDHWLRAFPYAGPAEVAGGPEGDWLTEQHRTSLRLLANGLTDERIARSMGVSVRTVSRLVSEVTRNLGAHSRFQAGVLARARGLV</sequence>
<dbReference type="InterPro" id="IPR000792">
    <property type="entry name" value="Tscrpt_reg_LuxR_C"/>
</dbReference>
<feature type="domain" description="HTH luxR-type" evidence="4">
    <location>
        <begin position="276"/>
        <end position="341"/>
    </location>
</feature>
<gene>
    <name evidence="5" type="ORF">KCMC57_60070</name>
</gene>
<keyword evidence="1" id="KW-0805">Transcription regulation</keyword>
<evidence type="ECO:0000259" key="4">
    <source>
        <dbReference type="PROSITE" id="PS50043"/>
    </source>
</evidence>